<dbReference type="KEGG" id="tcd:AAIA72_02850"/>
<evidence type="ECO:0000313" key="1">
    <source>
        <dbReference type="EMBL" id="XDT72943.1"/>
    </source>
</evidence>
<reference evidence="1" key="1">
    <citation type="submission" date="2024-05" db="EMBL/GenBank/DDBJ databases">
        <title>Genome sequencing of novel strain.</title>
        <authorList>
            <person name="Ganbat D."/>
            <person name="Ganbat S."/>
            <person name="Lee S.-J."/>
        </authorList>
    </citation>
    <scope>NUCLEOTIDE SEQUENCE</scope>
    <source>
        <strain evidence="1">SMD15-11</strain>
    </source>
</reference>
<sequence>MSHQENSETNSPDCETRYEAFLDAVIETREIWILVNSRNEFLKIFAEDEGFEYVPLWPDADSAARYAAGDEDLTPHALTLPEFLKKWVAGLTGDQLEVGVWPAGDGTVWVLSAEELKAELNELLSGF</sequence>
<accession>A0AB39UXX5</accession>
<protein>
    <submittedName>
        <fullName evidence="1">DUF2750 domain-containing protein</fullName>
    </submittedName>
</protein>
<dbReference type="EMBL" id="CP154858">
    <property type="protein sequence ID" value="XDT72943.1"/>
    <property type="molecule type" value="Genomic_DNA"/>
</dbReference>
<gene>
    <name evidence="1" type="ORF">AAIA72_02850</name>
</gene>
<proteinExistence type="predicted"/>
<name>A0AB39UXX5_9GAMM</name>
<dbReference type="Pfam" id="PF11042">
    <property type="entry name" value="DUF2750"/>
    <property type="match status" value="1"/>
</dbReference>
<organism evidence="1">
    <name type="scientific">Thermohahella caldifontis</name>
    <dbReference type="NCBI Taxonomy" id="3142973"/>
    <lineage>
        <taxon>Bacteria</taxon>
        <taxon>Pseudomonadati</taxon>
        <taxon>Pseudomonadota</taxon>
        <taxon>Gammaproteobacteria</taxon>
        <taxon>Oceanospirillales</taxon>
        <taxon>Hahellaceae</taxon>
        <taxon>Thermohahella</taxon>
    </lineage>
</organism>
<dbReference type="InterPro" id="IPR021284">
    <property type="entry name" value="DUF2750"/>
</dbReference>
<dbReference type="AlphaFoldDB" id="A0AB39UXX5"/>
<dbReference type="RefSeq" id="WP_369601944.1">
    <property type="nucleotide sequence ID" value="NZ_CP154858.1"/>
</dbReference>